<dbReference type="PANTHER" id="PTHR34136">
    <property type="match status" value="1"/>
</dbReference>
<keyword evidence="4 5" id="KW-0961">Cell wall biogenesis/degradation</keyword>
<evidence type="ECO:0000256" key="5">
    <source>
        <dbReference type="HAMAP-Rule" id="MF_02070"/>
    </source>
</evidence>
<keyword evidence="1 5" id="KW-0328">Glycosyltransferase</keyword>
<accession>A0A1G9U5T8</accession>
<evidence type="ECO:0000256" key="1">
    <source>
        <dbReference type="ARBA" id="ARBA00022676"/>
    </source>
</evidence>
<dbReference type="EC" id="2.4.1.187" evidence="5"/>
<comment type="pathway">
    <text evidence="5">Cell wall biogenesis; teichoic acid biosynthesis.</text>
</comment>
<dbReference type="STRING" id="482461.SAMN05216244_2874"/>
<comment type="function">
    <text evidence="5">Catalyzes the conversion of GlcNAc-PP-undecaprenol into ManNAc-GlcNAc-PP-undecaprenol, the first committed lipid intermediate in the de novo synthesis of teichoic acid.</text>
</comment>
<evidence type="ECO:0000256" key="3">
    <source>
        <dbReference type="ARBA" id="ARBA00022944"/>
    </source>
</evidence>
<dbReference type="HAMAP" id="MF_02070">
    <property type="entry name" value="TagA_TarA"/>
    <property type="match status" value="1"/>
</dbReference>
<dbReference type="InterPro" id="IPR004629">
    <property type="entry name" value="WecG_TagA_CpsF"/>
</dbReference>
<dbReference type="PANTHER" id="PTHR34136:SF1">
    <property type="entry name" value="UDP-N-ACETYL-D-MANNOSAMINURONIC ACID TRANSFERASE"/>
    <property type="match status" value="1"/>
</dbReference>
<evidence type="ECO:0000256" key="2">
    <source>
        <dbReference type="ARBA" id="ARBA00022679"/>
    </source>
</evidence>
<comment type="similarity">
    <text evidence="5">Belongs to the glycosyltransferase 26 family. TagA/TarA subfamily.</text>
</comment>
<dbReference type="NCBIfam" id="TIGR00696">
    <property type="entry name" value="wecG_tagA_cpsF"/>
    <property type="match status" value="1"/>
</dbReference>
<evidence type="ECO:0000313" key="6">
    <source>
        <dbReference type="EMBL" id="SDM55222.1"/>
    </source>
</evidence>
<dbReference type="GO" id="GO:0071555">
    <property type="term" value="P:cell wall organization"/>
    <property type="evidence" value="ECO:0007669"/>
    <property type="project" value="UniProtKB-KW"/>
</dbReference>
<evidence type="ECO:0000256" key="4">
    <source>
        <dbReference type="ARBA" id="ARBA00023316"/>
    </source>
</evidence>
<sequence>MSEQVNHVTIMDVPFTNLTQKELLDQHIYNRLHRLEKTFIVTANPEIVMMAKENNRFHSLINRADYIIPDGTGIVMASKVIRNPIKERVPGFDLMTHLIGYAEDQDLSCFFLGAKQEVLDKMIDRIKDLHPYLKIAGVHHGYFDLEDREIAESVKKTKPDLVFVALGSPAQEKWIMKYYEEFNKGLFMGVGGSFDVIAGEVKRAPAIWIKFHLEWLYRLIKQPFRWKRILKVFEFMFRIIIRKH</sequence>
<dbReference type="GO" id="GO:0047244">
    <property type="term" value="F:N-acetylglucosaminyldiphosphoundecaprenol N-acetyl-beta-D-mannosaminyltransferase activity"/>
    <property type="evidence" value="ECO:0007669"/>
    <property type="project" value="UniProtKB-UniRule"/>
</dbReference>
<dbReference type="AlphaFoldDB" id="A0A1G9U5T8"/>
<protein>
    <recommendedName>
        <fullName evidence="5">N-acetylglucosaminyldiphosphoundecaprenol N-acetyl-beta-D-mannosaminyltransferase</fullName>
        <ecNumber evidence="5">2.4.1.187</ecNumber>
    </recommendedName>
    <alternativeName>
        <fullName evidence="5">N-acetylmannosaminyltransferase</fullName>
    </alternativeName>
    <alternativeName>
        <fullName evidence="5">UDP-N-acetylmannosamine transferase</fullName>
    </alternativeName>
    <alternativeName>
        <fullName evidence="5">UDP-N-acetylmannosamine:N-acetylglucosaminyl pyrophosphorylundecaprenol N-acetylmannosaminyltransferase</fullName>
    </alternativeName>
</protein>
<dbReference type="UniPathway" id="UPA00632"/>
<evidence type="ECO:0000313" key="7">
    <source>
        <dbReference type="Proteomes" id="UP000182347"/>
    </source>
</evidence>
<organism evidence="6 7">
    <name type="scientific">Sediminibacillus halophilus</name>
    <dbReference type="NCBI Taxonomy" id="482461"/>
    <lineage>
        <taxon>Bacteria</taxon>
        <taxon>Bacillati</taxon>
        <taxon>Bacillota</taxon>
        <taxon>Bacilli</taxon>
        <taxon>Bacillales</taxon>
        <taxon>Bacillaceae</taxon>
        <taxon>Sediminibacillus</taxon>
    </lineage>
</organism>
<name>A0A1G9U5T8_9BACI</name>
<keyword evidence="7" id="KW-1185">Reference proteome</keyword>
<dbReference type="GO" id="GO:0019350">
    <property type="term" value="P:teichoic acid biosynthetic process"/>
    <property type="evidence" value="ECO:0007669"/>
    <property type="project" value="UniProtKB-UniRule"/>
</dbReference>
<comment type="catalytic activity">
    <reaction evidence="5">
        <text>UDP-N-acetyl-alpha-D-mannosamine + N-acetyl-alpha-D-glucosaminyl-di-trans,octa-cis-undecaprenyl diphosphate = N-acetyl-beta-D-mannosaminyl-(1-&gt;4)-N-acetyl-alpha-D-glucosaminyl di-trans,octa-cis-undecaprenyl diphosphate + UDP + H(+)</text>
        <dbReference type="Rhea" id="RHEA:16053"/>
        <dbReference type="ChEBI" id="CHEBI:15378"/>
        <dbReference type="ChEBI" id="CHEBI:58223"/>
        <dbReference type="ChEBI" id="CHEBI:62959"/>
        <dbReference type="ChEBI" id="CHEBI:68623"/>
        <dbReference type="ChEBI" id="CHEBI:132210"/>
        <dbReference type="EC" id="2.4.1.187"/>
    </reaction>
</comment>
<dbReference type="Pfam" id="PF03808">
    <property type="entry name" value="Glyco_tran_WecG"/>
    <property type="match status" value="1"/>
</dbReference>
<keyword evidence="3 5" id="KW-0777">Teichoic acid biosynthesis</keyword>
<dbReference type="Proteomes" id="UP000182347">
    <property type="component" value="Unassembled WGS sequence"/>
</dbReference>
<gene>
    <name evidence="6" type="ORF">SAMN05216244_2874</name>
</gene>
<keyword evidence="2 5" id="KW-0808">Transferase</keyword>
<dbReference type="EMBL" id="FNHF01000003">
    <property type="protein sequence ID" value="SDM55222.1"/>
    <property type="molecule type" value="Genomic_DNA"/>
</dbReference>
<reference evidence="7" key="1">
    <citation type="submission" date="2016-10" db="EMBL/GenBank/DDBJ databases">
        <authorList>
            <person name="Varghese N."/>
            <person name="Submissions S."/>
        </authorList>
    </citation>
    <scope>NUCLEOTIDE SEQUENCE [LARGE SCALE GENOMIC DNA]</scope>
    <source>
        <strain evidence="7">CGMCC 1.6199</strain>
    </source>
</reference>
<dbReference type="CDD" id="cd06533">
    <property type="entry name" value="Glyco_transf_WecG_TagA"/>
    <property type="match status" value="1"/>
</dbReference>
<dbReference type="InterPro" id="IPR034714">
    <property type="entry name" value="TagA_TarA"/>
</dbReference>
<proteinExistence type="inferred from homology"/>